<keyword evidence="5" id="KW-0560">Oxidoreductase</keyword>
<dbReference type="PANTHER" id="PTHR42784:SF1">
    <property type="entry name" value="PYRANOSE 2-OXIDASE"/>
    <property type="match status" value="1"/>
</dbReference>
<dbReference type="GO" id="GO:0016614">
    <property type="term" value="F:oxidoreductase activity, acting on CH-OH group of donors"/>
    <property type="evidence" value="ECO:0007669"/>
    <property type="project" value="InterPro"/>
</dbReference>
<dbReference type="InterPro" id="IPR051473">
    <property type="entry name" value="P2Ox-like"/>
</dbReference>
<feature type="non-terminal residue" evidence="7">
    <location>
        <position position="1"/>
    </location>
</feature>
<comment type="cofactor">
    <cofactor evidence="1">
        <name>FAD</name>
        <dbReference type="ChEBI" id="CHEBI:57692"/>
    </cofactor>
</comment>
<evidence type="ECO:0000256" key="1">
    <source>
        <dbReference type="ARBA" id="ARBA00001974"/>
    </source>
</evidence>
<evidence type="ECO:0000256" key="2">
    <source>
        <dbReference type="ARBA" id="ARBA00010790"/>
    </source>
</evidence>
<protein>
    <submittedName>
        <fullName evidence="7">Pyranose 2-oxidase</fullName>
    </submittedName>
</protein>
<dbReference type="Pfam" id="PF05199">
    <property type="entry name" value="GMC_oxred_C"/>
    <property type="match status" value="1"/>
</dbReference>
<gene>
    <name evidence="7" type="primary">p2ox</name>
    <name evidence="7" type="ORF">g.13563</name>
</gene>
<reference evidence="7" key="1">
    <citation type="submission" date="2015-07" db="EMBL/GenBank/DDBJ databases">
        <title>Transcriptome Assembly of Anthurium amnicola.</title>
        <authorList>
            <person name="Suzuki J."/>
        </authorList>
    </citation>
    <scope>NUCLEOTIDE SEQUENCE</scope>
</reference>
<evidence type="ECO:0000313" key="7">
    <source>
        <dbReference type="EMBL" id="JAT47076.1"/>
    </source>
</evidence>
<accession>A0A1D1XXF8</accession>
<evidence type="ECO:0000256" key="5">
    <source>
        <dbReference type="ARBA" id="ARBA00023002"/>
    </source>
</evidence>
<dbReference type="SUPFAM" id="SSF54373">
    <property type="entry name" value="FAD-linked reductases, C-terminal domain"/>
    <property type="match status" value="1"/>
</dbReference>
<dbReference type="InterPro" id="IPR036188">
    <property type="entry name" value="FAD/NAD-bd_sf"/>
</dbReference>
<dbReference type="SUPFAM" id="SSF51905">
    <property type="entry name" value="FAD/NAD(P)-binding domain"/>
    <property type="match status" value="1"/>
</dbReference>
<keyword evidence="4" id="KW-0274">FAD</keyword>
<dbReference type="Gene3D" id="3.50.50.60">
    <property type="entry name" value="FAD/NAD(P)-binding domain"/>
    <property type="match status" value="2"/>
</dbReference>
<dbReference type="InterPro" id="IPR007867">
    <property type="entry name" value="GMC_OxRtase_C"/>
</dbReference>
<sequence>CFTHYILSKFIQIFKGYCLMRTMSSNRPNHYDVAIIGSGPLGCTFARKLLEAKKKYNVVMLEAGSKVSNPPGSHLQNTFRYQKDINSFTNVIRGHLQILSVPTNYIYPDNIDQEAELKNGTIHLNQNPEQKREDNLSAAAATYCVGGMGTHWTCATPRLRGDERFPYLIPDDEMEKLYDEAEGYFRTSPDPYKNDINPPMLHTTVLERLQEYYRSIKISNENEPKPLPLAVNYKKPYNLWTGSYDILGGDKNYNKENFHLMDNHLVKRLICMRKTSNETEINTVIGLLARNLNENKDVFITANVFIVCGGSILTPQLLYNSMEKIIPLSSPQFPPPKFPLSLPLPRNHYLLPHMPSLGKNLCEQSLAFCQIALKKDILNNMYTDGRWKKEVDEHKSKYPNDPIYIPFDTPFPQCLVPYSGESGNENGKDRPWHAQVHRAAFSYGDTPLPVDNRVILDFRYFGKTRHNKKNEVQFSDTCKDMYGMPQPTFHVKASEKDTKYNHKMMIEMTNAALSLGGFLPGSEPQFLSPGVALHITGTVRMGTDENDSVVDKNLRVHKVSNLFLGSNGVIPTAIAANPTITSAALAIKSANYIIERLNNGEFEGGENRFGNYHGYSRL</sequence>
<evidence type="ECO:0000256" key="3">
    <source>
        <dbReference type="ARBA" id="ARBA00022630"/>
    </source>
</evidence>
<name>A0A1D1XXF8_9ARAE</name>
<comment type="similarity">
    <text evidence="2">Belongs to the GMC oxidoreductase family.</text>
</comment>
<feature type="domain" description="Glucose-methanol-choline oxidoreductase C-terminal" evidence="6">
    <location>
        <begin position="468"/>
        <end position="586"/>
    </location>
</feature>
<evidence type="ECO:0000259" key="6">
    <source>
        <dbReference type="Pfam" id="PF05199"/>
    </source>
</evidence>
<organism evidence="7">
    <name type="scientific">Anthurium amnicola</name>
    <dbReference type="NCBI Taxonomy" id="1678845"/>
    <lineage>
        <taxon>Eukaryota</taxon>
        <taxon>Viridiplantae</taxon>
        <taxon>Streptophyta</taxon>
        <taxon>Embryophyta</taxon>
        <taxon>Tracheophyta</taxon>
        <taxon>Spermatophyta</taxon>
        <taxon>Magnoliopsida</taxon>
        <taxon>Liliopsida</taxon>
        <taxon>Araceae</taxon>
        <taxon>Pothoideae</taxon>
        <taxon>Potheae</taxon>
        <taxon>Anthurium</taxon>
    </lineage>
</organism>
<dbReference type="AlphaFoldDB" id="A0A1D1XXF8"/>
<dbReference type="PANTHER" id="PTHR42784">
    <property type="entry name" value="PYRANOSE 2-OXIDASE"/>
    <property type="match status" value="1"/>
</dbReference>
<keyword evidence="3" id="KW-0285">Flavoprotein</keyword>
<evidence type="ECO:0000256" key="4">
    <source>
        <dbReference type="ARBA" id="ARBA00022827"/>
    </source>
</evidence>
<proteinExistence type="inferred from homology"/>
<dbReference type="EMBL" id="GDJX01020860">
    <property type="protein sequence ID" value="JAT47076.1"/>
    <property type="molecule type" value="Transcribed_RNA"/>
</dbReference>